<evidence type="ECO:0000313" key="2">
    <source>
        <dbReference type="EMBL" id="GBM04259.1"/>
    </source>
</evidence>
<keyword evidence="3" id="KW-1185">Reference proteome</keyword>
<dbReference type="EMBL" id="BGPR01086659">
    <property type="protein sequence ID" value="GBM04259.1"/>
    <property type="molecule type" value="Genomic_DNA"/>
</dbReference>
<organism evidence="1 3">
    <name type="scientific">Araneus ventricosus</name>
    <name type="common">Orbweaver spider</name>
    <name type="synonym">Epeira ventricosa</name>
    <dbReference type="NCBI Taxonomy" id="182803"/>
    <lineage>
        <taxon>Eukaryota</taxon>
        <taxon>Metazoa</taxon>
        <taxon>Ecdysozoa</taxon>
        <taxon>Arthropoda</taxon>
        <taxon>Chelicerata</taxon>
        <taxon>Arachnida</taxon>
        <taxon>Araneae</taxon>
        <taxon>Araneomorphae</taxon>
        <taxon>Entelegynae</taxon>
        <taxon>Araneoidea</taxon>
        <taxon>Araneidae</taxon>
        <taxon>Araneus</taxon>
    </lineage>
</organism>
<dbReference type="AlphaFoldDB" id="A0A4Y2CIK7"/>
<sequence length="101" mass="11043">MYMKGFPVLIGWTPEVVRKRAAELGGIVKKSARFSTGTAVVRVFPESEKIGRERPVPCDKLDELPRPVVISKSCLLYDFICGAAINDIIPTPLPFGQGALL</sequence>
<name>A0A4Y2CIK7_ARAVE</name>
<dbReference type="Proteomes" id="UP000499080">
    <property type="component" value="Unassembled WGS sequence"/>
</dbReference>
<accession>A0A4Y2CIK7</accession>
<dbReference type="EMBL" id="BGPR01086655">
    <property type="protein sequence ID" value="GBM04242.1"/>
    <property type="molecule type" value="Genomic_DNA"/>
</dbReference>
<evidence type="ECO:0000313" key="1">
    <source>
        <dbReference type="EMBL" id="GBM04242.1"/>
    </source>
</evidence>
<proteinExistence type="predicted"/>
<evidence type="ECO:0000313" key="3">
    <source>
        <dbReference type="Proteomes" id="UP000499080"/>
    </source>
</evidence>
<comment type="caution">
    <text evidence="1">The sequence shown here is derived from an EMBL/GenBank/DDBJ whole genome shotgun (WGS) entry which is preliminary data.</text>
</comment>
<protein>
    <submittedName>
        <fullName evidence="1">Uncharacterized protein</fullName>
    </submittedName>
</protein>
<gene>
    <name evidence="1" type="ORF">AVEN_107903_1</name>
    <name evidence="2" type="ORF">AVEN_185872_1</name>
</gene>
<reference evidence="1 3" key="1">
    <citation type="journal article" date="2019" name="Sci. Rep.">
        <title>Orb-weaving spider Araneus ventricosus genome elucidates the spidroin gene catalogue.</title>
        <authorList>
            <person name="Kono N."/>
            <person name="Nakamura H."/>
            <person name="Ohtoshi R."/>
            <person name="Moran D.A.P."/>
            <person name="Shinohara A."/>
            <person name="Yoshida Y."/>
            <person name="Fujiwara M."/>
            <person name="Mori M."/>
            <person name="Tomita M."/>
            <person name="Arakawa K."/>
        </authorList>
    </citation>
    <scope>NUCLEOTIDE SEQUENCE [LARGE SCALE GENOMIC DNA]</scope>
</reference>